<dbReference type="EMBL" id="JBJHZX010000049">
    <property type="protein sequence ID" value="MFL0198159.1"/>
    <property type="molecule type" value="Genomic_DNA"/>
</dbReference>
<dbReference type="RefSeq" id="WP_406794268.1">
    <property type="nucleotide sequence ID" value="NZ_JBJHZX010000049.1"/>
</dbReference>
<sequence>MKNIVFRDDQFASQTLRLLSAATSGMADIGEILTTAEKITEAEVQGVDRDGKKASRCCGRLC</sequence>
<proteinExistence type="predicted"/>
<gene>
    <name evidence="1" type="ORF">ACJDU8_21710</name>
</gene>
<organism evidence="1 2">
    <name type="scientific">Candidatus Clostridium eludens</name>
    <dbReference type="NCBI Taxonomy" id="3381663"/>
    <lineage>
        <taxon>Bacteria</taxon>
        <taxon>Bacillati</taxon>
        <taxon>Bacillota</taxon>
        <taxon>Clostridia</taxon>
        <taxon>Eubacteriales</taxon>
        <taxon>Clostridiaceae</taxon>
        <taxon>Clostridium</taxon>
    </lineage>
</organism>
<dbReference type="Proteomes" id="UP001623660">
    <property type="component" value="Unassembled WGS sequence"/>
</dbReference>
<comment type="caution">
    <text evidence="1">The sequence shown here is derived from an EMBL/GenBank/DDBJ whole genome shotgun (WGS) entry which is preliminary data.</text>
</comment>
<reference evidence="1 2" key="1">
    <citation type="submission" date="2024-11" db="EMBL/GenBank/DDBJ databases">
        <authorList>
            <person name="Heng Y.C."/>
            <person name="Lim A.C.H."/>
            <person name="Lee J.K.Y."/>
            <person name="Kittelmann S."/>
        </authorList>
    </citation>
    <scope>NUCLEOTIDE SEQUENCE [LARGE SCALE GENOMIC DNA]</scope>
    <source>
        <strain evidence="1 2">WILCCON 0269</strain>
    </source>
</reference>
<evidence type="ECO:0000313" key="2">
    <source>
        <dbReference type="Proteomes" id="UP001623660"/>
    </source>
</evidence>
<keyword evidence="2" id="KW-1185">Reference proteome</keyword>
<accession>A0ABW8SSI2</accession>
<evidence type="ECO:0000313" key="1">
    <source>
        <dbReference type="EMBL" id="MFL0198159.1"/>
    </source>
</evidence>
<protein>
    <submittedName>
        <fullName evidence="1">Uncharacterized protein</fullName>
    </submittedName>
</protein>
<name>A0ABW8SSI2_9CLOT</name>